<dbReference type="GO" id="GO:0008017">
    <property type="term" value="F:microtubule binding"/>
    <property type="evidence" value="ECO:0007669"/>
    <property type="project" value="TreeGrafter"/>
</dbReference>
<feature type="compositionally biased region" description="Low complexity" evidence="1">
    <location>
        <begin position="133"/>
        <end position="147"/>
    </location>
</feature>
<dbReference type="Proteomes" id="UP000283210">
    <property type="component" value="Chromosome 22"/>
</dbReference>
<feature type="compositionally biased region" description="Basic and acidic residues" evidence="1">
    <location>
        <begin position="593"/>
        <end position="610"/>
    </location>
</feature>
<feature type="compositionally biased region" description="Polar residues" evidence="1">
    <location>
        <begin position="236"/>
        <end position="267"/>
    </location>
</feature>
<dbReference type="PANTHER" id="PTHR21553:SF36">
    <property type="entry name" value="ALMS1 CENTROSOME AND BASAL BODY-ASSOCIATED PROTEIN-RELATED"/>
    <property type="match status" value="1"/>
</dbReference>
<proteinExistence type="predicted"/>
<feature type="region of interest" description="Disordered" evidence="1">
    <location>
        <begin position="513"/>
        <end position="540"/>
    </location>
</feature>
<feature type="compositionally biased region" description="Low complexity" evidence="1">
    <location>
        <begin position="82"/>
        <end position="94"/>
    </location>
</feature>
<dbReference type="GO" id="GO:0005829">
    <property type="term" value="C:cytosol"/>
    <property type="evidence" value="ECO:0007669"/>
    <property type="project" value="TreeGrafter"/>
</dbReference>
<feature type="region of interest" description="Disordered" evidence="1">
    <location>
        <begin position="640"/>
        <end position="664"/>
    </location>
</feature>
<evidence type="ECO:0000256" key="1">
    <source>
        <dbReference type="SAM" id="MobiDB-lite"/>
    </source>
</evidence>
<sequence length="717" mass="76905">MRPGGRSLRAAVPPLLRKTSQVTAGPPSASTQQLLHQGGLPRNDDEEPGPPSLTTPDADLLSDGSSDSSLTVRVAKLLQDDPASTTLSSPPSTAEQDSRERKAWCRQPLQLHEEDRRGVEEVKRELLLKGEGSTDTGGSSDTGGATAFNPADGRFGFSVAPPDNLFKPLPKGFPSMSSASPPSMATLAPSVEKRQQEGGATSAQSIQKSGFDPPWSQSVSQQRVETVVGQDKEPPSLTSSASDVSREGGQSSVAGSQRVLTPETSAHSLPAAGAAFRQLSASSPDGGMGSPSPAGGWDLGGQQMPVSSRFQMGGAHHRGATAPPPLSQQTPAVPVLRPYKPPGSDELFYMPDREASASPVSTMESSHPGSDDAVPPPFGSDILGQQDPGLEAGVTFRHAEGIYSKRVNSFNMQTDTPAARPSPPKSQLRPSANKQVLRREQRSGLHRSPHPEQTQSRFQPDHAAHSLDLLWQKFCETLGGPGPSCSREASLVERLQRLSQLIHSMEGGLLGVRGTQQSRGETGGHGTEPQRRVWASGEDRAEEALKRGDSVQSLLSWSSSLVPTEGAETPSRVRLQHRYAAPDPGLRSPQSPEDEKRSHPQAEKGGDASHRPSVCPPSVKINRGQSVCATQSMLHLRGEEQRHACGKQQDTPTHQRRRHHLSFSRRRQKLCTDLIFLIQHSERRRDAPQVSGQLKTGQKPKEPPPGSSRRGVLVHLC</sequence>
<feature type="compositionally biased region" description="Polar residues" evidence="1">
    <location>
        <begin position="358"/>
        <end position="368"/>
    </location>
</feature>
<dbReference type="GO" id="GO:0046599">
    <property type="term" value="P:regulation of centriole replication"/>
    <property type="evidence" value="ECO:0007669"/>
    <property type="project" value="TreeGrafter"/>
</dbReference>
<dbReference type="OrthoDB" id="6163239at2759"/>
<dbReference type="PANTHER" id="PTHR21553">
    <property type="entry name" value="ALMS1-RELATED"/>
    <property type="match status" value="1"/>
</dbReference>
<feature type="compositionally biased region" description="Polar residues" evidence="1">
    <location>
        <begin position="18"/>
        <end position="35"/>
    </location>
</feature>
<feature type="region of interest" description="Disordered" evidence="1">
    <location>
        <begin position="681"/>
        <end position="717"/>
    </location>
</feature>
<reference evidence="2 3" key="2">
    <citation type="submission" date="2019-01" db="EMBL/GenBank/DDBJ databases">
        <title>A chromosome length genome reference of the Java medaka (oryzias javanicus).</title>
        <authorList>
            <person name="Herpin A."/>
            <person name="Takehana Y."/>
            <person name="Naruse K."/>
            <person name="Ansai S."/>
            <person name="Kawaguchi M."/>
        </authorList>
    </citation>
    <scope>NUCLEOTIDE SEQUENCE [LARGE SCALE GENOMIC DNA]</scope>
    <source>
        <strain evidence="2">RS831</strain>
        <tissue evidence="2">Whole body</tissue>
    </source>
</reference>
<evidence type="ECO:0000313" key="3">
    <source>
        <dbReference type="Proteomes" id="UP000283210"/>
    </source>
</evidence>
<feature type="compositionally biased region" description="Low complexity" evidence="1">
    <location>
        <begin position="59"/>
        <end position="70"/>
    </location>
</feature>
<feature type="compositionally biased region" description="Polar residues" evidence="1">
    <location>
        <begin position="198"/>
        <end position="208"/>
    </location>
</feature>
<name>A0A3S2P479_ORYJA</name>
<dbReference type="EMBL" id="CM012458">
    <property type="protein sequence ID" value="RVE56853.1"/>
    <property type="molecule type" value="Genomic_DNA"/>
</dbReference>
<feature type="compositionally biased region" description="Basic and acidic residues" evidence="1">
    <location>
        <begin position="111"/>
        <end position="128"/>
    </location>
</feature>
<feature type="compositionally biased region" description="Low complexity" evidence="1">
    <location>
        <begin position="174"/>
        <end position="190"/>
    </location>
</feature>
<accession>A0A3S2P479</accession>
<feature type="compositionally biased region" description="Basic residues" evidence="1">
    <location>
        <begin position="654"/>
        <end position="664"/>
    </location>
</feature>
<evidence type="ECO:0000313" key="2">
    <source>
        <dbReference type="EMBL" id="RVE56853.1"/>
    </source>
</evidence>
<dbReference type="GO" id="GO:0005814">
    <property type="term" value="C:centriole"/>
    <property type="evidence" value="ECO:0007669"/>
    <property type="project" value="TreeGrafter"/>
</dbReference>
<feature type="compositionally biased region" description="Polar residues" evidence="1">
    <location>
        <begin position="215"/>
        <end position="224"/>
    </location>
</feature>
<feature type="compositionally biased region" description="Low complexity" evidence="1">
    <location>
        <begin position="280"/>
        <end position="296"/>
    </location>
</feature>
<dbReference type="AlphaFoldDB" id="A0A3S2P479"/>
<feature type="region of interest" description="Disordered" evidence="1">
    <location>
        <begin position="1"/>
        <end position="460"/>
    </location>
</feature>
<dbReference type="GO" id="GO:0005813">
    <property type="term" value="C:centrosome"/>
    <property type="evidence" value="ECO:0007669"/>
    <property type="project" value="TreeGrafter"/>
</dbReference>
<feature type="compositionally biased region" description="Polar residues" evidence="1">
    <location>
        <begin position="406"/>
        <end position="416"/>
    </location>
</feature>
<protein>
    <submittedName>
        <fullName evidence="2">Uncharacterized protein</fullName>
    </submittedName>
</protein>
<reference evidence="2 3" key="1">
    <citation type="submission" date="2018-11" db="EMBL/GenBank/DDBJ databases">
        <authorList>
            <person name="Lopez-Roques C."/>
            <person name="Donnadieu C."/>
            <person name="Bouchez O."/>
            <person name="Klopp C."/>
            <person name="Cabau C."/>
            <person name="Zahm M."/>
        </authorList>
    </citation>
    <scope>NUCLEOTIDE SEQUENCE [LARGE SCALE GENOMIC DNA]</scope>
    <source>
        <strain evidence="2">RS831</strain>
        <tissue evidence="2">Whole body</tissue>
    </source>
</reference>
<feature type="region of interest" description="Disordered" evidence="1">
    <location>
        <begin position="581"/>
        <end position="621"/>
    </location>
</feature>
<organism evidence="2 3">
    <name type="scientific">Oryzias javanicus</name>
    <name type="common">Javanese ricefish</name>
    <name type="synonym">Aplocheilus javanicus</name>
    <dbReference type="NCBI Taxonomy" id="123683"/>
    <lineage>
        <taxon>Eukaryota</taxon>
        <taxon>Metazoa</taxon>
        <taxon>Chordata</taxon>
        <taxon>Craniata</taxon>
        <taxon>Vertebrata</taxon>
        <taxon>Euteleostomi</taxon>
        <taxon>Actinopterygii</taxon>
        <taxon>Neopterygii</taxon>
        <taxon>Teleostei</taxon>
        <taxon>Neoteleostei</taxon>
        <taxon>Acanthomorphata</taxon>
        <taxon>Ovalentaria</taxon>
        <taxon>Atherinomorphae</taxon>
        <taxon>Beloniformes</taxon>
        <taxon>Adrianichthyidae</taxon>
        <taxon>Oryziinae</taxon>
        <taxon>Oryzias</taxon>
    </lineage>
</organism>
<gene>
    <name evidence="2" type="ORF">OJAV_G00210540</name>
</gene>
<keyword evidence="3" id="KW-1185">Reference proteome</keyword>